<sequence length="333" mass="37488">MFWKKAISCPDAKPATTHHLNPLSKKVDMAPSPANDDPVGVVFRHGTDLVEADQTLCDDLIIALDVCNRKEATLNIENQKRAKFWRTVFSNDWTTEMDNIVPDPWTDLSDAQIGLQIGSLTQDCRPSPVPGSSSLIDSSHSNVARRKGCPVWLRPLTSWNKDEIAQGIRFRFVDIHSQEVPEDLVQLEDGNWNMQLTKAVAALYLDDCSVQRVGQYNVTLAVYWARNRLINLSKTRGSRNADQRQRGQPLNEVIALTRNLESIGMGHRALKRIRLCSDLMAELAEISEHCVATMNPERTNSFGLEDWENPEVEDSCAQGEDDSQEEEDSEQES</sequence>
<evidence type="ECO:0000313" key="3">
    <source>
        <dbReference type="Proteomes" id="UP000689129"/>
    </source>
</evidence>
<dbReference type="Proteomes" id="UP000689129">
    <property type="component" value="Unassembled WGS sequence"/>
</dbReference>
<accession>A0A8I2Z8J9</accession>
<comment type="caution">
    <text evidence="2">The sequence shown here is derived from an EMBL/GenBank/DDBJ whole genome shotgun (WGS) entry which is preliminary data.</text>
</comment>
<dbReference type="EMBL" id="JAEMWZ010000430">
    <property type="protein sequence ID" value="KAG7118134.1"/>
    <property type="molecule type" value="Genomic_DNA"/>
</dbReference>
<feature type="compositionally biased region" description="Acidic residues" evidence="1">
    <location>
        <begin position="305"/>
        <end position="333"/>
    </location>
</feature>
<name>A0A8I2Z8J9_VERLO</name>
<gene>
    <name evidence="2" type="ORF">HYQ45_015563</name>
</gene>
<reference evidence="2" key="1">
    <citation type="journal article" date="2021" name="Mol. Plant Pathol.">
        <title>A 20-kb lineage-specific genomic region tames virulence in pathogenic amphidiploid Verticillium longisporum.</title>
        <authorList>
            <person name="Harting R."/>
            <person name="Starke J."/>
            <person name="Kusch H."/>
            <person name="Poggeler S."/>
            <person name="Maurus I."/>
            <person name="Schluter R."/>
            <person name="Landesfeind M."/>
            <person name="Bulla I."/>
            <person name="Nowrousian M."/>
            <person name="de Jonge R."/>
            <person name="Stahlhut G."/>
            <person name="Hoff K.J."/>
            <person name="Asshauer K.P."/>
            <person name="Thurmer A."/>
            <person name="Stanke M."/>
            <person name="Daniel R."/>
            <person name="Morgenstern B."/>
            <person name="Thomma B.P.H.J."/>
            <person name="Kronstad J.W."/>
            <person name="Braus-Stromeyer S.A."/>
            <person name="Braus G.H."/>
        </authorList>
    </citation>
    <scope>NUCLEOTIDE SEQUENCE</scope>
    <source>
        <strain evidence="2">Vl32</strain>
    </source>
</reference>
<evidence type="ECO:0000313" key="2">
    <source>
        <dbReference type="EMBL" id="KAG7118134.1"/>
    </source>
</evidence>
<dbReference type="OrthoDB" id="4792560at2759"/>
<dbReference type="AlphaFoldDB" id="A0A8I2Z8J9"/>
<feature type="region of interest" description="Disordered" evidence="1">
    <location>
        <begin position="301"/>
        <end position="333"/>
    </location>
</feature>
<organism evidence="2 3">
    <name type="scientific">Verticillium longisporum</name>
    <name type="common">Verticillium dahliae var. longisporum</name>
    <dbReference type="NCBI Taxonomy" id="100787"/>
    <lineage>
        <taxon>Eukaryota</taxon>
        <taxon>Fungi</taxon>
        <taxon>Dikarya</taxon>
        <taxon>Ascomycota</taxon>
        <taxon>Pezizomycotina</taxon>
        <taxon>Sordariomycetes</taxon>
        <taxon>Hypocreomycetidae</taxon>
        <taxon>Glomerellales</taxon>
        <taxon>Plectosphaerellaceae</taxon>
        <taxon>Verticillium</taxon>
    </lineage>
</organism>
<proteinExistence type="predicted"/>
<protein>
    <submittedName>
        <fullName evidence="2">Uncharacterized protein</fullName>
    </submittedName>
</protein>
<evidence type="ECO:0000256" key="1">
    <source>
        <dbReference type="SAM" id="MobiDB-lite"/>
    </source>
</evidence>